<evidence type="ECO:0000256" key="1">
    <source>
        <dbReference type="SAM" id="Phobius"/>
    </source>
</evidence>
<evidence type="ECO:0000313" key="4">
    <source>
        <dbReference type="Proteomes" id="UP000233256"/>
    </source>
</evidence>
<keyword evidence="1" id="KW-0812">Transmembrane</keyword>
<accession>A0A2N1PTN4</accession>
<dbReference type="Pfam" id="PF00753">
    <property type="entry name" value="Lactamase_B"/>
    <property type="match status" value="1"/>
</dbReference>
<dbReference type="EMBL" id="PGXC01000002">
    <property type="protein sequence ID" value="PKK91701.1"/>
    <property type="molecule type" value="Genomic_DNA"/>
</dbReference>
<dbReference type="CDD" id="cd07731">
    <property type="entry name" value="ComA-like_MBL-fold"/>
    <property type="match status" value="1"/>
</dbReference>
<protein>
    <submittedName>
        <fullName evidence="3">MBL fold protein</fullName>
    </submittedName>
</protein>
<proteinExistence type="predicted"/>
<dbReference type="InterPro" id="IPR036866">
    <property type="entry name" value="RibonucZ/Hydroxyglut_hydro"/>
</dbReference>
<dbReference type="SMART" id="SM00849">
    <property type="entry name" value="Lactamase_B"/>
    <property type="match status" value="1"/>
</dbReference>
<evidence type="ECO:0000259" key="2">
    <source>
        <dbReference type="SMART" id="SM00849"/>
    </source>
</evidence>
<gene>
    <name evidence="3" type="ORF">CVV64_03290</name>
</gene>
<dbReference type="SUPFAM" id="SSF56281">
    <property type="entry name" value="Metallo-hydrolase/oxidoreductase"/>
    <property type="match status" value="1"/>
</dbReference>
<sequence length="349" mass="37465">MKDTDRIARHLDMGSLDKDSVPEWENTYSGRDTGLKTSDLAGLVKFLTIFLFVVSAGLWTGVSVRGAAPDTVAAPVAASQSISDFLVVDFIDVGQGNSILIRVPGSGGKTILIDGGKSGNMYSPFDAGRQVVVPFLKSQGVQRLDQIVLTHTHDDHVGGLVAVLQDTDIEVAEVLDPMLPATSGIYRKYLESIRKRGIKFTKGKAGMLLDWGPGVRAQVLSPVREYSASTTNNSSIVIRLTCGKISFMLTGDAEKEPEEDMLIYGEGLKSDIIQVPHHGGETSSSSDFLAAVQPSAAIFMVGANNKFGHPKASILKKYEKVGAQIYRTDLSGTLTVVTNGEGYEILTEK</sequence>
<organism evidence="3 4">
    <name type="scientific">Candidatus Wallbacteria bacterium HGW-Wallbacteria-1</name>
    <dbReference type="NCBI Taxonomy" id="2013854"/>
    <lineage>
        <taxon>Bacteria</taxon>
        <taxon>Candidatus Walliibacteriota</taxon>
    </lineage>
</organism>
<feature type="domain" description="Metallo-beta-lactamase" evidence="2">
    <location>
        <begin position="95"/>
        <end position="303"/>
    </location>
</feature>
<dbReference type="PANTHER" id="PTHR30619:SF1">
    <property type="entry name" value="RECOMBINATION PROTEIN 2"/>
    <property type="match status" value="1"/>
</dbReference>
<keyword evidence="1" id="KW-0472">Membrane</keyword>
<feature type="transmembrane region" description="Helical" evidence="1">
    <location>
        <begin position="40"/>
        <end position="59"/>
    </location>
</feature>
<dbReference type="AlphaFoldDB" id="A0A2N1PTN4"/>
<comment type="caution">
    <text evidence="3">The sequence shown here is derived from an EMBL/GenBank/DDBJ whole genome shotgun (WGS) entry which is preliminary data.</text>
</comment>
<name>A0A2N1PTN4_9BACT</name>
<dbReference type="Gene3D" id="3.60.15.10">
    <property type="entry name" value="Ribonuclease Z/Hydroxyacylglutathione hydrolase-like"/>
    <property type="match status" value="1"/>
</dbReference>
<dbReference type="InterPro" id="IPR035681">
    <property type="entry name" value="ComA-like_MBL"/>
</dbReference>
<dbReference type="InterPro" id="IPR052159">
    <property type="entry name" value="Competence_DNA_uptake"/>
</dbReference>
<dbReference type="PANTHER" id="PTHR30619">
    <property type="entry name" value="DNA INTERNALIZATION/COMPETENCE PROTEIN COMEC/REC2"/>
    <property type="match status" value="1"/>
</dbReference>
<evidence type="ECO:0000313" key="3">
    <source>
        <dbReference type="EMBL" id="PKK91701.1"/>
    </source>
</evidence>
<dbReference type="InterPro" id="IPR001279">
    <property type="entry name" value="Metallo-B-lactamas"/>
</dbReference>
<keyword evidence="1" id="KW-1133">Transmembrane helix</keyword>
<dbReference type="Proteomes" id="UP000233256">
    <property type="component" value="Unassembled WGS sequence"/>
</dbReference>
<reference evidence="3 4" key="1">
    <citation type="journal article" date="2017" name="ISME J.">
        <title>Potential for microbial H2 and metal transformations associated with novel bacteria and archaea in deep terrestrial subsurface sediments.</title>
        <authorList>
            <person name="Hernsdorf A.W."/>
            <person name="Amano Y."/>
            <person name="Miyakawa K."/>
            <person name="Ise K."/>
            <person name="Suzuki Y."/>
            <person name="Anantharaman K."/>
            <person name="Probst A."/>
            <person name="Burstein D."/>
            <person name="Thomas B.C."/>
            <person name="Banfield J.F."/>
        </authorList>
    </citation>
    <scope>NUCLEOTIDE SEQUENCE [LARGE SCALE GENOMIC DNA]</scope>
    <source>
        <strain evidence="3">HGW-Wallbacteria-1</strain>
    </source>
</reference>